<comment type="caution">
    <text evidence="2">The sequence shown here is derived from an EMBL/GenBank/DDBJ whole genome shotgun (WGS) entry which is preliminary data.</text>
</comment>
<dbReference type="RefSeq" id="WP_133475296.1">
    <property type="nucleotide sequence ID" value="NZ_SNWP01000012.1"/>
</dbReference>
<keyword evidence="3" id="KW-1185">Reference proteome</keyword>
<dbReference type="EMBL" id="SNWP01000012">
    <property type="protein sequence ID" value="TDO25807.1"/>
    <property type="molecule type" value="Genomic_DNA"/>
</dbReference>
<protein>
    <submittedName>
        <fullName evidence="2">Uncharacterized protein DUF2490</fullName>
    </submittedName>
</protein>
<name>A0A4R6IU14_9BACT</name>
<reference evidence="2 3" key="1">
    <citation type="submission" date="2019-03" db="EMBL/GenBank/DDBJ databases">
        <title>Genomic Encyclopedia of Archaeal and Bacterial Type Strains, Phase II (KMG-II): from individual species to whole genera.</title>
        <authorList>
            <person name="Goeker M."/>
        </authorList>
    </citation>
    <scope>NUCLEOTIDE SEQUENCE [LARGE SCALE GENOMIC DNA]</scope>
    <source>
        <strain evidence="2 3">DSM 28323</strain>
    </source>
</reference>
<organism evidence="2 3">
    <name type="scientific">Sediminibacterium goheungense</name>
    <dbReference type="NCBI Taxonomy" id="1086393"/>
    <lineage>
        <taxon>Bacteria</taxon>
        <taxon>Pseudomonadati</taxon>
        <taxon>Bacteroidota</taxon>
        <taxon>Chitinophagia</taxon>
        <taxon>Chitinophagales</taxon>
        <taxon>Chitinophagaceae</taxon>
        <taxon>Sediminibacterium</taxon>
    </lineage>
</organism>
<evidence type="ECO:0000256" key="1">
    <source>
        <dbReference type="SAM" id="SignalP"/>
    </source>
</evidence>
<evidence type="ECO:0000313" key="3">
    <source>
        <dbReference type="Proteomes" id="UP000295741"/>
    </source>
</evidence>
<accession>A0A4R6IU14</accession>
<dbReference type="OrthoDB" id="1118734at2"/>
<keyword evidence="1" id="KW-0732">Signal</keyword>
<gene>
    <name evidence="2" type="ORF">BC659_2730</name>
</gene>
<proteinExistence type="predicted"/>
<evidence type="ECO:0000313" key="2">
    <source>
        <dbReference type="EMBL" id="TDO25807.1"/>
    </source>
</evidence>
<dbReference type="InterPro" id="IPR019619">
    <property type="entry name" value="DUF2490"/>
</dbReference>
<dbReference type="AlphaFoldDB" id="A0A4R6IU14"/>
<feature type="signal peptide" evidence="1">
    <location>
        <begin position="1"/>
        <end position="21"/>
    </location>
</feature>
<dbReference type="Proteomes" id="UP000295741">
    <property type="component" value="Unassembled WGS sequence"/>
</dbReference>
<sequence length="250" mass="29632">MKRKYLLVLVVFLLGNGFAWAQPKNTSHASQVWLAYFNQTRLSNKWGLWGDFQLRTREDLVVDLSTGIARVGLTYFVDDNVRLTLGYGFINHYPANDNITISQPEHRPWQQVQWFTKNKRTRLMQYIRLEERYRKRYLNNNTLSDSYAFNFRVRYNILYQVPLHPAGLIPKKLSALFNDELHINFGKEIVNNYFDQNRLFLGFNYAFDANNNLQFGYLNTFIQTAAGNQYRNINALRVAYLQNLDFRTNK</sequence>
<dbReference type="Pfam" id="PF10677">
    <property type="entry name" value="DUF2490"/>
    <property type="match status" value="1"/>
</dbReference>
<feature type="chain" id="PRO_5020434817" evidence="1">
    <location>
        <begin position="22"/>
        <end position="250"/>
    </location>
</feature>